<dbReference type="Proteomes" id="UP001359559">
    <property type="component" value="Unassembled WGS sequence"/>
</dbReference>
<gene>
    <name evidence="2" type="ORF">RJT34_29771</name>
</gene>
<keyword evidence="3" id="KW-1185">Reference proteome</keyword>
<name>A0AAN9HZT2_CLITE</name>
<protein>
    <submittedName>
        <fullName evidence="2">Uncharacterized protein</fullName>
    </submittedName>
</protein>
<evidence type="ECO:0000313" key="2">
    <source>
        <dbReference type="EMBL" id="KAK7262208.1"/>
    </source>
</evidence>
<comment type="caution">
    <text evidence="2">The sequence shown here is derived from an EMBL/GenBank/DDBJ whole genome shotgun (WGS) entry which is preliminary data.</text>
</comment>
<sequence>MQTSADMVSQGDIAHTSLIISSLASHPLVFSHVLTLVTLWRPVWCSLSVTVSSSQPVEGIDIEDSGDADSLSGSNSGLSNRQDEVGDECRGLAEFNSGSSVKYSFSKFSFKKRLGYKQKQRLLKMLESEQKQKLL</sequence>
<feature type="compositionally biased region" description="Low complexity" evidence="1">
    <location>
        <begin position="68"/>
        <end position="80"/>
    </location>
</feature>
<reference evidence="2 3" key="1">
    <citation type="submission" date="2024-01" db="EMBL/GenBank/DDBJ databases">
        <title>The genomes of 5 underutilized Papilionoideae crops provide insights into root nodulation and disease resistance.</title>
        <authorList>
            <person name="Yuan L."/>
        </authorList>
    </citation>
    <scope>NUCLEOTIDE SEQUENCE [LARGE SCALE GENOMIC DNA]</scope>
    <source>
        <strain evidence="2">LY-2023</strain>
        <tissue evidence="2">Leaf</tissue>
    </source>
</reference>
<evidence type="ECO:0000256" key="1">
    <source>
        <dbReference type="SAM" id="MobiDB-lite"/>
    </source>
</evidence>
<dbReference type="AlphaFoldDB" id="A0AAN9HZT2"/>
<proteinExistence type="predicted"/>
<dbReference type="EMBL" id="JAYKXN010000008">
    <property type="protein sequence ID" value="KAK7262208.1"/>
    <property type="molecule type" value="Genomic_DNA"/>
</dbReference>
<accession>A0AAN9HZT2</accession>
<evidence type="ECO:0000313" key="3">
    <source>
        <dbReference type="Proteomes" id="UP001359559"/>
    </source>
</evidence>
<organism evidence="2 3">
    <name type="scientific">Clitoria ternatea</name>
    <name type="common">Butterfly pea</name>
    <dbReference type="NCBI Taxonomy" id="43366"/>
    <lineage>
        <taxon>Eukaryota</taxon>
        <taxon>Viridiplantae</taxon>
        <taxon>Streptophyta</taxon>
        <taxon>Embryophyta</taxon>
        <taxon>Tracheophyta</taxon>
        <taxon>Spermatophyta</taxon>
        <taxon>Magnoliopsida</taxon>
        <taxon>eudicotyledons</taxon>
        <taxon>Gunneridae</taxon>
        <taxon>Pentapetalae</taxon>
        <taxon>rosids</taxon>
        <taxon>fabids</taxon>
        <taxon>Fabales</taxon>
        <taxon>Fabaceae</taxon>
        <taxon>Papilionoideae</taxon>
        <taxon>50 kb inversion clade</taxon>
        <taxon>NPAAA clade</taxon>
        <taxon>indigoferoid/millettioid clade</taxon>
        <taxon>Phaseoleae</taxon>
        <taxon>Clitoria</taxon>
    </lineage>
</organism>
<feature type="region of interest" description="Disordered" evidence="1">
    <location>
        <begin position="58"/>
        <end position="85"/>
    </location>
</feature>